<organism evidence="12 13">
    <name type="scientific">Alkaliphilus metalliredigens (strain QYMF)</name>
    <dbReference type="NCBI Taxonomy" id="293826"/>
    <lineage>
        <taxon>Bacteria</taxon>
        <taxon>Bacillati</taxon>
        <taxon>Bacillota</taxon>
        <taxon>Clostridia</taxon>
        <taxon>Peptostreptococcales</taxon>
        <taxon>Natronincolaceae</taxon>
        <taxon>Alkaliphilus</taxon>
    </lineage>
</organism>
<name>A6TRT2_ALKMQ</name>
<dbReference type="RefSeq" id="WP_012063872.1">
    <property type="nucleotide sequence ID" value="NC_009633.1"/>
</dbReference>
<dbReference type="CDD" id="cd17874">
    <property type="entry name" value="FtsY"/>
    <property type="match status" value="1"/>
</dbReference>
<evidence type="ECO:0000256" key="1">
    <source>
        <dbReference type="ARBA" id="ARBA00022475"/>
    </source>
</evidence>
<proteinExistence type="inferred from homology"/>
<dbReference type="Gene3D" id="3.40.50.300">
    <property type="entry name" value="P-loop containing nucleotide triphosphate hydrolases"/>
    <property type="match status" value="1"/>
</dbReference>
<evidence type="ECO:0000256" key="5">
    <source>
        <dbReference type="ARBA" id="ARBA00023134"/>
    </source>
</evidence>
<dbReference type="PROSITE" id="PS00300">
    <property type="entry name" value="SRP54"/>
    <property type="match status" value="1"/>
</dbReference>
<sequence length="423" mass="47025">MFKKFFNRLIKQEKTEDSAVDKDVESEDLERDQEEVEDIIETEEVEIEEELKVDKESECIDVKNEAEDQIKKQLDESNKQMEDVSLTLLENPEHLDETAEAEMEEAIQVQNKEGEGPLSLFKRLKEGLSKTKQGITGKVDELLKSYKKIDEALFEELEEILITSDIGVKTTMEIIDGLRDKIKEKKVSEPEQVKELLKEALIEILQRLPDAQVNIEPGPAIVLVVGVNGVGKTTSIGKMAHRFKQDGKKVLLAAGDTFRAAASEQLEIWAQRVGVEVVKHQEGSDPAAVIFDAIQAAKARKVDVLICDTAGRLHNKKNLMNELGKVFKVVDREYGEATKEVLLVLDATTGQNAIQQAKTFKEVANITGLILTKLDGTAKGGVVIGISQELTIPVKLIGVGEKMEDLQQFNATDFVKALFGEEA</sequence>
<dbReference type="SMART" id="SM00382">
    <property type="entry name" value="AAA"/>
    <property type="match status" value="1"/>
</dbReference>
<evidence type="ECO:0000259" key="11">
    <source>
        <dbReference type="PROSITE" id="PS00300"/>
    </source>
</evidence>
<dbReference type="SMART" id="SM00963">
    <property type="entry name" value="SRP54_N"/>
    <property type="match status" value="1"/>
</dbReference>
<evidence type="ECO:0000256" key="4">
    <source>
        <dbReference type="ARBA" id="ARBA00022801"/>
    </source>
</evidence>
<reference evidence="13" key="1">
    <citation type="journal article" date="2016" name="Genome Announc.">
        <title>Complete genome sequence of Alkaliphilus metalliredigens strain QYMF, an alkaliphilic and metal-reducing bacterium isolated from borax-contaminated leachate ponds.</title>
        <authorList>
            <person name="Hwang C."/>
            <person name="Copeland A."/>
            <person name="Lucas S."/>
            <person name="Lapidus A."/>
            <person name="Barry K."/>
            <person name="Detter J.C."/>
            <person name="Glavina Del Rio T."/>
            <person name="Hammon N."/>
            <person name="Israni S."/>
            <person name="Dalin E."/>
            <person name="Tice H."/>
            <person name="Pitluck S."/>
            <person name="Chertkov O."/>
            <person name="Brettin T."/>
            <person name="Bruce D."/>
            <person name="Han C."/>
            <person name="Schmutz J."/>
            <person name="Larimer F."/>
            <person name="Land M.L."/>
            <person name="Hauser L."/>
            <person name="Kyrpides N."/>
            <person name="Mikhailova N."/>
            <person name="Ye Q."/>
            <person name="Zhou J."/>
            <person name="Richardson P."/>
            <person name="Fields M.W."/>
        </authorList>
    </citation>
    <scope>NUCLEOTIDE SEQUENCE [LARGE SCALE GENOMIC DNA]</scope>
    <source>
        <strain evidence="13">QYMF</strain>
    </source>
</reference>
<dbReference type="Gene3D" id="1.20.120.140">
    <property type="entry name" value="Signal recognition particle SRP54, nucleotide-binding domain"/>
    <property type="match status" value="1"/>
</dbReference>
<dbReference type="AlphaFoldDB" id="A6TRT2"/>
<dbReference type="KEGG" id="amt:Amet_2749"/>
<keyword evidence="5 9" id="KW-0342">GTP-binding</keyword>
<feature type="region of interest" description="Disordered" evidence="10">
    <location>
        <begin position="14"/>
        <end position="35"/>
    </location>
</feature>
<dbReference type="InterPro" id="IPR027417">
    <property type="entry name" value="P-loop_NTPase"/>
</dbReference>
<feature type="compositionally biased region" description="Basic and acidic residues" evidence="10">
    <location>
        <begin position="14"/>
        <end position="23"/>
    </location>
</feature>
<keyword evidence="3 9" id="KW-0547">Nucleotide-binding</keyword>
<evidence type="ECO:0000256" key="8">
    <source>
        <dbReference type="ARBA" id="ARBA00048027"/>
    </source>
</evidence>
<comment type="similarity">
    <text evidence="9">Belongs to the GTP-binding SRP family. FtsY subfamily.</text>
</comment>
<dbReference type="Proteomes" id="UP000001572">
    <property type="component" value="Chromosome"/>
</dbReference>
<dbReference type="STRING" id="293826.Amet_2749"/>
<feature type="binding site" evidence="9">
    <location>
        <begin position="226"/>
        <end position="233"/>
    </location>
    <ligand>
        <name>GTP</name>
        <dbReference type="ChEBI" id="CHEBI:37565"/>
    </ligand>
</feature>
<dbReference type="HOGENOM" id="CLU_009301_2_0_9"/>
<keyword evidence="4 9" id="KW-0378">Hydrolase</keyword>
<feature type="compositionally biased region" description="Acidic residues" evidence="10">
    <location>
        <begin position="24"/>
        <end position="35"/>
    </location>
</feature>
<keyword evidence="2 9" id="KW-0963">Cytoplasm</keyword>
<gene>
    <name evidence="9" type="primary">ftsY</name>
    <name evidence="12" type="ordered locus">Amet_2749</name>
</gene>
<dbReference type="GO" id="GO:0005737">
    <property type="term" value="C:cytoplasm"/>
    <property type="evidence" value="ECO:0007669"/>
    <property type="project" value="UniProtKB-SubCell"/>
</dbReference>
<feature type="domain" description="SRP54-type proteins GTP-binding" evidence="11">
    <location>
        <begin position="393"/>
        <end position="406"/>
    </location>
</feature>
<evidence type="ECO:0000256" key="6">
    <source>
        <dbReference type="ARBA" id="ARBA00023136"/>
    </source>
</evidence>
<protein>
    <recommendedName>
        <fullName evidence="9">Signal recognition particle receptor FtsY</fullName>
        <shortName evidence="9">SRP receptor</shortName>
        <ecNumber evidence="9">3.6.5.4</ecNumber>
    </recommendedName>
</protein>
<comment type="subcellular location">
    <subcellularLocation>
        <location evidence="9">Cell membrane</location>
        <topology evidence="9">Peripheral membrane protein</topology>
        <orientation evidence="9">Cytoplasmic side</orientation>
    </subcellularLocation>
    <subcellularLocation>
        <location evidence="9">Cytoplasm</location>
    </subcellularLocation>
</comment>
<dbReference type="HAMAP" id="MF_00920">
    <property type="entry name" value="FtsY"/>
    <property type="match status" value="1"/>
</dbReference>
<feature type="binding site" evidence="9">
    <location>
        <begin position="308"/>
        <end position="312"/>
    </location>
    <ligand>
        <name>GTP</name>
        <dbReference type="ChEBI" id="CHEBI:37565"/>
    </ligand>
</feature>
<dbReference type="InterPro" id="IPR003593">
    <property type="entry name" value="AAA+_ATPase"/>
</dbReference>
<dbReference type="SUPFAM" id="SSF47364">
    <property type="entry name" value="Domain of the SRP/SRP receptor G-proteins"/>
    <property type="match status" value="1"/>
</dbReference>
<keyword evidence="13" id="KW-1185">Reference proteome</keyword>
<evidence type="ECO:0000256" key="3">
    <source>
        <dbReference type="ARBA" id="ARBA00022741"/>
    </source>
</evidence>
<dbReference type="OrthoDB" id="9804720at2"/>
<dbReference type="FunFam" id="3.40.50.300:FF:000053">
    <property type="entry name" value="Signal recognition particle receptor FtsY"/>
    <property type="match status" value="1"/>
</dbReference>
<dbReference type="FunFam" id="1.20.120.140:FF:000002">
    <property type="entry name" value="Signal recognition particle receptor FtsY"/>
    <property type="match status" value="1"/>
</dbReference>
<dbReference type="GO" id="GO:0003924">
    <property type="term" value="F:GTPase activity"/>
    <property type="evidence" value="ECO:0007669"/>
    <property type="project" value="UniProtKB-UniRule"/>
</dbReference>
<keyword evidence="1 9" id="KW-1003">Cell membrane</keyword>
<evidence type="ECO:0000313" key="12">
    <source>
        <dbReference type="EMBL" id="ABR48900.1"/>
    </source>
</evidence>
<dbReference type="InterPro" id="IPR042101">
    <property type="entry name" value="SRP54_N_sf"/>
</dbReference>
<evidence type="ECO:0000256" key="10">
    <source>
        <dbReference type="SAM" id="MobiDB-lite"/>
    </source>
</evidence>
<evidence type="ECO:0000256" key="9">
    <source>
        <dbReference type="HAMAP-Rule" id="MF_00920"/>
    </source>
</evidence>
<dbReference type="GO" id="GO:0006614">
    <property type="term" value="P:SRP-dependent cotranslational protein targeting to membrane"/>
    <property type="evidence" value="ECO:0007669"/>
    <property type="project" value="InterPro"/>
</dbReference>
<dbReference type="InterPro" id="IPR004390">
    <property type="entry name" value="SR_rcpt_FtsY"/>
</dbReference>
<dbReference type="eggNOG" id="COG0552">
    <property type="taxonomic scope" value="Bacteria"/>
</dbReference>
<dbReference type="EMBL" id="CP000724">
    <property type="protein sequence ID" value="ABR48900.1"/>
    <property type="molecule type" value="Genomic_DNA"/>
</dbReference>
<keyword evidence="6 9" id="KW-0472">Membrane</keyword>
<dbReference type="EC" id="3.6.5.4" evidence="9"/>
<evidence type="ECO:0000313" key="13">
    <source>
        <dbReference type="Proteomes" id="UP000001572"/>
    </source>
</evidence>
<dbReference type="PANTHER" id="PTHR43134:SF1">
    <property type="entry name" value="SIGNAL RECOGNITION PARTICLE RECEPTOR SUBUNIT ALPHA"/>
    <property type="match status" value="1"/>
</dbReference>
<accession>A6TRT2</accession>
<evidence type="ECO:0000256" key="2">
    <source>
        <dbReference type="ARBA" id="ARBA00022490"/>
    </source>
</evidence>
<keyword evidence="7 9" id="KW-0675">Receptor</keyword>
<comment type="catalytic activity">
    <reaction evidence="8 9">
        <text>GTP + H2O = GDP + phosphate + H(+)</text>
        <dbReference type="Rhea" id="RHEA:19669"/>
        <dbReference type="ChEBI" id="CHEBI:15377"/>
        <dbReference type="ChEBI" id="CHEBI:15378"/>
        <dbReference type="ChEBI" id="CHEBI:37565"/>
        <dbReference type="ChEBI" id="CHEBI:43474"/>
        <dbReference type="ChEBI" id="CHEBI:58189"/>
        <dbReference type="EC" id="3.6.5.4"/>
    </reaction>
</comment>
<dbReference type="GO" id="GO:0005886">
    <property type="term" value="C:plasma membrane"/>
    <property type="evidence" value="ECO:0007669"/>
    <property type="project" value="UniProtKB-SubCell"/>
</dbReference>
<evidence type="ECO:0000256" key="7">
    <source>
        <dbReference type="ARBA" id="ARBA00023170"/>
    </source>
</evidence>
<feature type="binding site" evidence="9">
    <location>
        <begin position="372"/>
        <end position="375"/>
    </location>
    <ligand>
        <name>GTP</name>
        <dbReference type="ChEBI" id="CHEBI:37565"/>
    </ligand>
</feature>
<dbReference type="SMART" id="SM00962">
    <property type="entry name" value="SRP54"/>
    <property type="match status" value="1"/>
</dbReference>
<dbReference type="Pfam" id="PF02881">
    <property type="entry name" value="SRP54_N"/>
    <property type="match status" value="1"/>
</dbReference>
<dbReference type="NCBIfam" id="TIGR00064">
    <property type="entry name" value="ftsY"/>
    <property type="match status" value="1"/>
</dbReference>
<comment type="function">
    <text evidence="9">Involved in targeting and insertion of nascent membrane proteins into the cytoplasmic membrane. Acts as a receptor for the complex formed by the signal recognition particle (SRP) and the ribosome-nascent chain (RNC).</text>
</comment>
<dbReference type="GO" id="GO:0005047">
    <property type="term" value="F:signal recognition particle binding"/>
    <property type="evidence" value="ECO:0007669"/>
    <property type="project" value="TreeGrafter"/>
</dbReference>
<dbReference type="InterPro" id="IPR000897">
    <property type="entry name" value="SRP54_GTPase_dom"/>
</dbReference>
<dbReference type="SUPFAM" id="SSF52540">
    <property type="entry name" value="P-loop containing nucleoside triphosphate hydrolases"/>
    <property type="match status" value="1"/>
</dbReference>
<dbReference type="PANTHER" id="PTHR43134">
    <property type="entry name" value="SIGNAL RECOGNITION PARTICLE RECEPTOR SUBUNIT ALPHA"/>
    <property type="match status" value="1"/>
</dbReference>
<dbReference type="InterPro" id="IPR013822">
    <property type="entry name" value="Signal_recog_particl_SRP54_hlx"/>
</dbReference>
<dbReference type="Pfam" id="PF00448">
    <property type="entry name" value="SRP54"/>
    <property type="match status" value="1"/>
</dbReference>
<dbReference type="InterPro" id="IPR036225">
    <property type="entry name" value="SRP/SRP_N"/>
</dbReference>
<dbReference type="GO" id="GO:0005525">
    <property type="term" value="F:GTP binding"/>
    <property type="evidence" value="ECO:0007669"/>
    <property type="project" value="UniProtKB-UniRule"/>
</dbReference>
<comment type="subunit">
    <text evidence="9">Part of the signal recognition particle protein translocation system, which is composed of SRP and FtsY.</text>
</comment>